<evidence type="ECO:0000259" key="3">
    <source>
        <dbReference type="PROSITE" id="PS50043"/>
    </source>
</evidence>
<dbReference type="InterPro" id="IPR027417">
    <property type="entry name" value="P-loop_NTPase"/>
</dbReference>
<keyword evidence="5" id="KW-1185">Reference proteome</keyword>
<evidence type="ECO:0000313" key="5">
    <source>
        <dbReference type="Proteomes" id="UP000006281"/>
    </source>
</evidence>
<dbReference type="eggNOG" id="COG2197">
    <property type="taxonomic scope" value="Bacteria"/>
</dbReference>
<dbReference type="CDD" id="cd06170">
    <property type="entry name" value="LuxR_C_like"/>
    <property type="match status" value="1"/>
</dbReference>
<evidence type="ECO:0000256" key="2">
    <source>
        <dbReference type="ARBA" id="ARBA00022840"/>
    </source>
</evidence>
<dbReference type="KEGG" id="sesp:BN6_47440"/>
<keyword evidence="1" id="KW-0547">Nucleotide-binding</keyword>
<dbReference type="GO" id="GO:0006355">
    <property type="term" value="P:regulation of DNA-templated transcription"/>
    <property type="evidence" value="ECO:0007669"/>
    <property type="project" value="InterPro"/>
</dbReference>
<dbReference type="PRINTS" id="PR00038">
    <property type="entry name" value="HTHLUXR"/>
</dbReference>
<dbReference type="InterPro" id="IPR016032">
    <property type="entry name" value="Sig_transdc_resp-reg_C-effctor"/>
</dbReference>
<dbReference type="SUPFAM" id="SSF46894">
    <property type="entry name" value="C-terminal effector domain of the bipartite response regulators"/>
    <property type="match status" value="1"/>
</dbReference>
<dbReference type="GO" id="GO:0005524">
    <property type="term" value="F:ATP binding"/>
    <property type="evidence" value="ECO:0007669"/>
    <property type="project" value="UniProtKB-KW"/>
</dbReference>
<evidence type="ECO:0000256" key="1">
    <source>
        <dbReference type="ARBA" id="ARBA00022741"/>
    </source>
</evidence>
<dbReference type="OrthoDB" id="134933at2"/>
<dbReference type="Pfam" id="PF13191">
    <property type="entry name" value="AAA_16"/>
    <property type="match status" value="1"/>
</dbReference>
<dbReference type="InterPro" id="IPR036388">
    <property type="entry name" value="WH-like_DNA-bd_sf"/>
</dbReference>
<dbReference type="GO" id="GO:0004016">
    <property type="term" value="F:adenylate cyclase activity"/>
    <property type="evidence" value="ECO:0007669"/>
    <property type="project" value="TreeGrafter"/>
</dbReference>
<dbReference type="GO" id="GO:0003677">
    <property type="term" value="F:DNA binding"/>
    <property type="evidence" value="ECO:0007669"/>
    <property type="project" value="InterPro"/>
</dbReference>
<dbReference type="InterPro" id="IPR000792">
    <property type="entry name" value="Tscrpt_reg_LuxR_C"/>
</dbReference>
<name>K0K585_SACES</name>
<organism evidence="4 5">
    <name type="scientific">Saccharothrix espanaensis (strain ATCC 51144 / DSM 44229 / JCM 9112 / NBRC 15066 / NRRL 15764)</name>
    <dbReference type="NCBI Taxonomy" id="1179773"/>
    <lineage>
        <taxon>Bacteria</taxon>
        <taxon>Bacillati</taxon>
        <taxon>Actinomycetota</taxon>
        <taxon>Actinomycetes</taxon>
        <taxon>Pseudonocardiales</taxon>
        <taxon>Pseudonocardiaceae</taxon>
        <taxon>Saccharothrix</taxon>
    </lineage>
</organism>
<dbReference type="PROSITE" id="PS50043">
    <property type="entry name" value="HTH_LUXR_2"/>
    <property type="match status" value="1"/>
</dbReference>
<dbReference type="PANTHER" id="PTHR16305">
    <property type="entry name" value="TESTICULAR SOLUBLE ADENYLYL CYCLASE"/>
    <property type="match status" value="1"/>
</dbReference>
<accession>K0K585</accession>
<evidence type="ECO:0000313" key="4">
    <source>
        <dbReference type="EMBL" id="CCH32019.1"/>
    </source>
</evidence>
<dbReference type="SMART" id="SM00421">
    <property type="entry name" value="HTH_LUXR"/>
    <property type="match status" value="1"/>
</dbReference>
<dbReference type="PATRIC" id="fig|1179773.3.peg.4751"/>
<gene>
    <name evidence="4" type="ordered locus">BN6_47440</name>
</gene>
<sequence>MHLVGRTGEFGTLTAALRRCAAGEGVVVTVTGPPAVGRTELIETFLRHAGDALVLAACGAEAERDFPLAVVGQLFHGAALDRDEVRAVCRLLDEGAHATAAGARVPPAVLKGLADAVLDLAEDRPVVVAVDEVHHADPESREWLLYLARRLRTARVLLLTGARDTGRPADTRFECELARLPYHRWIELAPLTRAALTELFRDERVADAAYQASGGNPVLVRALVADSAGADGLVVGQAFARAVRWCLFRFAPAAVAAASALAEGRPADAGAVAALAASGLVVDGALRHPVIETEVLVARGSSKVDGQRRASRLFWRGEVAAGLAALDQQPGSARMADWLSFWFPALRDRWAALDVPRDPGTAPDGLRVLADLLRRQTPGDAVEQAEQVLRDCAITPSSLESLTGALAGLVYADRADRAARWSVPLVEQTTTRCRPVWQAVFAAIRAETALRLGDAEEAERCGRAAFTHFSVEQWGVAVGMPLATLVRAKLALGKVEDAARYLAVPVPDAVFDCVAALPYLEARGQDRLAAKRPEAALADFRRCGELAVRWEVDLPGLVPWRLGVAEAHVQLGRTSAARAVVDEQLLRLHPGPSRTRGLCLRLRAAAADHRDRPRLLEEAVDVLRQAGDRLALAAATAELGDAYRAVADTGRAVVADRAARLLDRAPVESGVDGPDDVAGLSAAEHKVAGLAARGLSNRQIAAKLYVTVSTVEQHLTRIYRKLGVGRRSELPGRLGRLTGEPGVHRGA</sequence>
<dbReference type="EMBL" id="HE804045">
    <property type="protein sequence ID" value="CCH32019.1"/>
    <property type="molecule type" value="Genomic_DNA"/>
</dbReference>
<dbReference type="eggNOG" id="COG0467">
    <property type="taxonomic scope" value="Bacteria"/>
</dbReference>
<keyword evidence="2" id="KW-0067">ATP-binding</keyword>
<dbReference type="Gene3D" id="1.10.10.10">
    <property type="entry name" value="Winged helix-like DNA-binding domain superfamily/Winged helix DNA-binding domain"/>
    <property type="match status" value="1"/>
</dbReference>
<dbReference type="Proteomes" id="UP000006281">
    <property type="component" value="Chromosome"/>
</dbReference>
<dbReference type="PANTHER" id="PTHR16305:SF35">
    <property type="entry name" value="TRANSCRIPTIONAL ACTIVATOR DOMAIN"/>
    <property type="match status" value="1"/>
</dbReference>
<dbReference type="AlphaFoldDB" id="K0K585"/>
<dbReference type="SUPFAM" id="SSF52540">
    <property type="entry name" value="P-loop containing nucleoside triphosphate hydrolases"/>
    <property type="match status" value="1"/>
</dbReference>
<dbReference type="Pfam" id="PF00196">
    <property type="entry name" value="GerE"/>
    <property type="match status" value="1"/>
</dbReference>
<proteinExistence type="predicted"/>
<protein>
    <submittedName>
        <fullName evidence="4">Two-component system, response regulator of the LuxR family</fullName>
    </submittedName>
</protein>
<dbReference type="GO" id="GO:0005737">
    <property type="term" value="C:cytoplasm"/>
    <property type="evidence" value="ECO:0007669"/>
    <property type="project" value="TreeGrafter"/>
</dbReference>
<dbReference type="InterPro" id="IPR041664">
    <property type="entry name" value="AAA_16"/>
</dbReference>
<feature type="domain" description="HTH luxR-type" evidence="3">
    <location>
        <begin position="673"/>
        <end position="739"/>
    </location>
</feature>
<dbReference type="HOGENOM" id="CLU_006850_1_2_11"/>
<reference evidence="4 5" key="1">
    <citation type="journal article" date="2012" name="BMC Genomics">
        <title>Complete genome sequence of Saccharothrix espanaensis DSM 44229T and comparison to the other completely sequenced Pseudonocardiaceae.</title>
        <authorList>
            <person name="Strobel T."/>
            <person name="Al-Dilaimi A."/>
            <person name="Blom J."/>
            <person name="Gessner A."/>
            <person name="Kalinowski J."/>
            <person name="Luzhetska M."/>
            <person name="Puhler A."/>
            <person name="Szczepanowski R."/>
            <person name="Bechthold A."/>
            <person name="Ruckert C."/>
        </authorList>
    </citation>
    <scope>NUCLEOTIDE SEQUENCE [LARGE SCALE GENOMIC DNA]</scope>
    <source>
        <strain evidence="5">ATCC 51144 / DSM 44229 / JCM 9112 / NBRC 15066 / NRRL 15764</strain>
    </source>
</reference>
<dbReference type="STRING" id="1179773.BN6_47440"/>
<dbReference type="PROSITE" id="PS00622">
    <property type="entry name" value="HTH_LUXR_1"/>
    <property type="match status" value="1"/>
</dbReference>